<comment type="caution">
    <text evidence="2">The sequence shown here is derived from an EMBL/GenBank/DDBJ whole genome shotgun (WGS) entry which is preliminary data.</text>
</comment>
<name>A0A124TPV1_9BURK</name>
<feature type="compositionally biased region" description="Low complexity" evidence="1">
    <location>
        <begin position="37"/>
        <end position="51"/>
    </location>
</feature>
<feature type="region of interest" description="Disordered" evidence="1">
    <location>
        <begin position="1"/>
        <end position="64"/>
    </location>
</feature>
<dbReference type="AlphaFoldDB" id="A0A124TPV1"/>
<proteinExistence type="predicted"/>
<accession>A0A124TPV1</accession>
<organism evidence="2">
    <name type="scientific">Burkholderia stagnalis</name>
    <dbReference type="NCBI Taxonomy" id="1503054"/>
    <lineage>
        <taxon>Bacteria</taxon>
        <taxon>Pseudomonadati</taxon>
        <taxon>Pseudomonadota</taxon>
        <taxon>Betaproteobacteria</taxon>
        <taxon>Burkholderiales</taxon>
        <taxon>Burkholderiaceae</taxon>
        <taxon>Burkholderia</taxon>
        <taxon>Burkholderia cepacia complex</taxon>
    </lineage>
</organism>
<sequence>MVRSGDAGPRRASRAGALTKPIPIDTSAAADTKRQPTDSPSSSTPNATPNSGDRNVNTDSRDAM</sequence>
<evidence type="ECO:0000313" key="3">
    <source>
        <dbReference type="Proteomes" id="UP000068603"/>
    </source>
</evidence>
<dbReference type="EMBL" id="LPHB01000018">
    <property type="protein sequence ID" value="KWA66887.1"/>
    <property type="molecule type" value="Genomic_DNA"/>
</dbReference>
<protein>
    <submittedName>
        <fullName evidence="2">Uncharacterized protein</fullName>
    </submittedName>
</protein>
<evidence type="ECO:0000256" key="1">
    <source>
        <dbReference type="SAM" id="MobiDB-lite"/>
    </source>
</evidence>
<reference evidence="2 3" key="1">
    <citation type="submission" date="2015-11" db="EMBL/GenBank/DDBJ databases">
        <title>Expanding the genomic diversity of Burkholderia species for the development of highly accurate diagnostics.</title>
        <authorList>
            <person name="Sahl J."/>
            <person name="Keim P."/>
            <person name="Wagner D."/>
        </authorList>
    </citation>
    <scope>NUCLEOTIDE SEQUENCE [LARGE SCALE GENOMIC DNA]</scope>
    <source>
        <strain evidence="2 3">MSMB1960WGS</strain>
    </source>
</reference>
<evidence type="ECO:0000313" key="2">
    <source>
        <dbReference type="EMBL" id="KWA66887.1"/>
    </source>
</evidence>
<gene>
    <name evidence="2" type="ORF">WT44_04175</name>
</gene>
<dbReference type="Proteomes" id="UP000068603">
    <property type="component" value="Unassembled WGS sequence"/>
</dbReference>